<dbReference type="InterPro" id="IPR003593">
    <property type="entry name" value="AAA+_ATPase"/>
</dbReference>
<evidence type="ECO:0000256" key="9">
    <source>
        <dbReference type="ARBA" id="ARBA00023125"/>
    </source>
</evidence>
<dbReference type="InterPro" id="IPR041166">
    <property type="entry name" value="Rubredoxin_2"/>
</dbReference>
<dbReference type="Gene3D" id="3.40.50.300">
    <property type="entry name" value="P-loop containing nucleotide triphosphate hydrolases"/>
    <property type="match status" value="1"/>
</dbReference>
<evidence type="ECO:0000256" key="13">
    <source>
        <dbReference type="RuleBase" id="RU003555"/>
    </source>
</evidence>
<proteinExistence type="inferred from homology"/>
<dbReference type="Pfam" id="PF18073">
    <property type="entry name" value="Zn_ribbon_LapB"/>
    <property type="match status" value="1"/>
</dbReference>
<dbReference type="NCBIfam" id="TIGR00416">
    <property type="entry name" value="sms"/>
    <property type="match status" value="1"/>
</dbReference>
<protein>
    <recommendedName>
        <fullName evidence="11 12">DNA repair protein RadA</fullName>
    </recommendedName>
</protein>
<feature type="short sequence motif" description="RadA KNRFG motif" evidence="11">
    <location>
        <begin position="253"/>
        <end position="257"/>
    </location>
</feature>
<comment type="function">
    <text evidence="13">DNA-dependent ATPase involved in processing of recombination intermediates, plays a role in repairing DNA breaks. Stimulates the branch migration of RecA-mediated strand transfer reactions, allowing the 3' invading strand to extend heteroduplex DNA faster. Binds ssDNA in the presence of ADP but not other nucleotides, has ATPase activity that is stimulated by ssDNA and various branched DNA structures, but inhibited by SSB. Does not have RecA's homology-searching function.</text>
</comment>
<dbReference type="PANTHER" id="PTHR32472:SF10">
    <property type="entry name" value="DNA REPAIR PROTEIN RADA-LIKE PROTEIN"/>
    <property type="match status" value="1"/>
</dbReference>
<keyword evidence="7 11" id="KW-0067">ATP-binding</keyword>
<evidence type="ECO:0000256" key="2">
    <source>
        <dbReference type="ARBA" id="ARBA00022741"/>
    </source>
</evidence>
<dbReference type="GO" id="GO:0005829">
    <property type="term" value="C:cytosol"/>
    <property type="evidence" value="ECO:0007669"/>
    <property type="project" value="TreeGrafter"/>
</dbReference>
<evidence type="ECO:0000256" key="10">
    <source>
        <dbReference type="ARBA" id="ARBA00023204"/>
    </source>
</evidence>
<dbReference type="PRINTS" id="PR01874">
    <property type="entry name" value="DNAREPAIRADA"/>
</dbReference>
<dbReference type="AlphaFoldDB" id="A0A9D9H9H7"/>
<dbReference type="InterPro" id="IPR004504">
    <property type="entry name" value="DNA_repair_RadA"/>
</dbReference>
<evidence type="ECO:0000256" key="12">
    <source>
        <dbReference type="NCBIfam" id="TIGR00416"/>
    </source>
</evidence>
<dbReference type="HAMAP" id="MF_01498">
    <property type="entry name" value="RadA_bact"/>
    <property type="match status" value="1"/>
</dbReference>
<feature type="domain" description="RecA family profile 1" evidence="14">
    <location>
        <begin position="68"/>
        <end position="216"/>
    </location>
</feature>
<keyword evidence="3 11" id="KW-0227">DNA damage</keyword>
<dbReference type="InterPro" id="IPR020568">
    <property type="entry name" value="Ribosomal_Su5_D2-typ_SF"/>
</dbReference>
<organism evidence="15 16">
    <name type="scientific">Candidatus Gallilactobacillus intestinavium</name>
    <dbReference type="NCBI Taxonomy" id="2840838"/>
    <lineage>
        <taxon>Bacteria</taxon>
        <taxon>Bacillati</taxon>
        <taxon>Bacillota</taxon>
        <taxon>Bacilli</taxon>
        <taxon>Lactobacillales</taxon>
        <taxon>Lactobacillaceae</taxon>
        <taxon>Lactobacillaceae incertae sedis</taxon>
        <taxon>Candidatus Gallilactobacillus</taxon>
    </lineage>
</organism>
<dbReference type="GO" id="GO:0008270">
    <property type="term" value="F:zinc ion binding"/>
    <property type="evidence" value="ECO:0007669"/>
    <property type="project" value="UniProtKB-KW"/>
</dbReference>
<keyword evidence="2 11" id="KW-0547">Nucleotide-binding</keyword>
<keyword evidence="10 11" id="KW-0234">DNA repair</keyword>
<dbReference type="SUPFAM" id="SSF52540">
    <property type="entry name" value="P-loop containing nucleoside triphosphate hydrolases"/>
    <property type="match status" value="1"/>
</dbReference>
<comment type="domain">
    <text evidence="11">The middle region has homology to RecA with ATPase motifs including the RadA KNRFG motif, while the C-terminus is homologous to Lon protease.</text>
</comment>
<evidence type="ECO:0000256" key="5">
    <source>
        <dbReference type="ARBA" id="ARBA00022801"/>
    </source>
</evidence>
<sequence length="457" mass="50445">MSKVKTQYVCQNCGYTSPRYLGRCPNCNEWNTLVEEKTVDAKQKKYNLSSFSNKYSKPELIKDVNLKDAPRFKTNLNELNHVLGGGVVPGSLILIGGDPGIGKSTLLTQISGHIGNNKKVLYVSGEESTAQIKLRCDRLNVNSDNVYLYSETDIDNIIEQINDLKPDFVIIDSIQTMNDSEINSASGSVAQIREVTSKLVRIAKTNQVAIFIVGHVTKGGAIAGPKVLEHMVDTVLYFEGDLHHNYRILRAVKNRFGSTNELAMFEMYKDGLREITNPSKIFLEERLNNVVGSSIVVSMEGTRPILVEIQALTTNSVFGNSQRTAQGLDRNRVSLIMAVLEKSAHLNLQSQDVYLKAVGGVRLDEPAIDLSIAIAIASSFKNVVVNNSDCFVGELGLTGEIRKIDQIEKRIIEAEKLGFKHIFIPQGNLKGATITPNIEIVEVRTIQEALKKASIIP</sequence>
<evidence type="ECO:0000256" key="4">
    <source>
        <dbReference type="ARBA" id="ARBA00022771"/>
    </source>
</evidence>
<evidence type="ECO:0000259" key="14">
    <source>
        <dbReference type="PROSITE" id="PS50162"/>
    </source>
</evidence>
<dbReference type="GO" id="GO:0000725">
    <property type="term" value="P:recombinational repair"/>
    <property type="evidence" value="ECO:0007669"/>
    <property type="project" value="UniProtKB-UniRule"/>
</dbReference>
<dbReference type="InterPro" id="IPR027417">
    <property type="entry name" value="P-loop_NTPase"/>
</dbReference>
<dbReference type="Proteomes" id="UP000823614">
    <property type="component" value="Unassembled WGS sequence"/>
</dbReference>
<evidence type="ECO:0000256" key="6">
    <source>
        <dbReference type="ARBA" id="ARBA00022833"/>
    </source>
</evidence>
<dbReference type="GO" id="GO:0140664">
    <property type="term" value="F:ATP-dependent DNA damage sensor activity"/>
    <property type="evidence" value="ECO:0007669"/>
    <property type="project" value="InterPro"/>
</dbReference>
<evidence type="ECO:0000256" key="7">
    <source>
        <dbReference type="ARBA" id="ARBA00022840"/>
    </source>
</evidence>
<dbReference type="InterPro" id="IPR014721">
    <property type="entry name" value="Ribsml_uS5_D2-typ_fold_subgr"/>
</dbReference>
<dbReference type="SMART" id="SM00382">
    <property type="entry name" value="AAA"/>
    <property type="match status" value="1"/>
</dbReference>
<dbReference type="GO" id="GO:0005524">
    <property type="term" value="F:ATP binding"/>
    <property type="evidence" value="ECO:0007669"/>
    <property type="project" value="UniProtKB-UniRule"/>
</dbReference>
<comment type="similarity">
    <text evidence="11 13">Belongs to the RecA family. RadA subfamily.</text>
</comment>
<dbReference type="CDD" id="cd01121">
    <property type="entry name" value="RadA_SMS_N"/>
    <property type="match status" value="1"/>
</dbReference>
<keyword evidence="9 11" id="KW-0238">DNA-binding</keyword>
<feature type="binding site" evidence="11">
    <location>
        <begin position="97"/>
        <end position="104"/>
    </location>
    <ligand>
        <name>ATP</name>
        <dbReference type="ChEBI" id="CHEBI:30616"/>
    </ligand>
</feature>
<dbReference type="GO" id="GO:0003684">
    <property type="term" value="F:damaged DNA binding"/>
    <property type="evidence" value="ECO:0007669"/>
    <property type="project" value="InterPro"/>
</dbReference>
<evidence type="ECO:0000256" key="11">
    <source>
        <dbReference type="HAMAP-Rule" id="MF_01498"/>
    </source>
</evidence>
<evidence type="ECO:0000256" key="8">
    <source>
        <dbReference type="ARBA" id="ARBA00023016"/>
    </source>
</evidence>
<feature type="region of interest" description="Lon-protease-like" evidence="11">
    <location>
        <begin position="352"/>
        <end position="457"/>
    </location>
</feature>
<comment type="caution">
    <text evidence="15">The sequence shown here is derived from an EMBL/GenBank/DDBJ whole genome shotgun (WGS) entry which is preliminary data.</text>
</comment>
<dbReference type="SUPFAM" id="SSF54211">
    <property type="entry name" value="Ribosomal protein S5 domain 2-like"/>
    <property type="match status" value="1"/>
</dbReference>
<keyword evidence="4 13" id="KW-0863">Zinc-finger</keyword>
<dbReference type="EMBL" id="JADIMP010000050">
    <property type="protein sequence ID" value="MBO8441332.1"/>
    <property type="molecule type" value="Genomic_DNA"/>
</dbReference>
<dbReference type="Pfam" id="PF13481">
    <property type="entry name" value="AAA_25"/>
    <property type="match status" value="1"/>
</dbReference>
<dbReference type="FunFam" id="3.30.230.10:FF:000031">
    <property type="entry name" value="DNA repair protein RadA"/>
    <property type="match status" value="1"/>
</dbReference>
<dbReference type="PANTHER" id="PTHR32472">
    <property type="entry name" value="DNA REPAIR PROTEIN RADA"/>
    <property type="match status" value="1"/>
</dbReference>
<reference evidence="15" key="2">
    <citation type="journal article" date="2021" name="PeerJ">
        <title>Extensive microbial diversity within the chicken gut microbiome revealed by metagenomics and culture.</title>
        <authorList>
            <person name="Gilroy R."/>
            <person name="Ravi A."/>
            <person name="Getino M."/>
            <person name="Pursley I."/>
            <person name="Horton D.L."/>
            <person name="Alikhan N.F."/>
            <person name="Baker D."/>
            <person name="Gharbi K."/>
            <person name="Hall N."/>
            <person name="Watson M."/>
            <person name="Adriaenssens E.M."/>
            <person name="Foster-Nyarko E."/>
            <person name="Jarju S."/>
            <person name="Secka A."/>
            <person name="Antonio M."/>
            <person name="Oren A."/>
            <person name="Chaudhuri R.R."/>
            <person name="La Ragione R."/>
            <person name="Hildebrand F."/>
            <person name="Pallen M.J."/>
        </authorList>
    </citation>
    <scope>NUCLEOTIDE SEQUENCE</scope>
    <source>
        <strain evidence="15">C6-149</strain>
    </source>
</reference>
<keyword evidence="1 11" id="KW-0479">Metal-binding</keyword>
<evidence type="ECO:0000256" key="3">
    <source>
        <dbReference type="ARBA" id="ARBA00022763"/>
    </source>
</evidence>
<comment type="function">
    <text evidence="11">Plays a role in repairing double-strand DNA breaks, probably involving stabilizing or processing branched DNA or blocked replication forks.</text>
</comment>
<dbReference type="InterPro" id="IPR020588">
    <property type="entry name" value="RecA_ATP-bd"/>
</dbReference>
<dbReference type="GO" id="GO:0016787">
    <property type="term" value="F:hydrolase activity"/>
    <property type="evidence" value="ECO:0007669"/>
    <property type="project" value="UniProtKB-KW"/>
</dbReference>
<dbReference type="PROSITE" id="PS50162">
    <property type="entry name" value="RECA_2"/>
    <property type="match status" value="1"/>
</dbReference>
<keyword evidence="5" id="KW-0378">Hydrolase</keyword>
<reference evidence="15" key="1">
    <citation type="submission" date="2020-10" db="EMBL/GenBank/DDBJ databases">
        <authorList>
            <person name="Gilroy R."/>
        </authorList>
    </citation>
    <scope>NUCLEOTIDE SEQUENCE</scope>
    <source>
        <strain evidence="15">C6-149</strain>
    </source>
</reference>
<keyword evidence="8 11" id="KW-0346">Stress response</keyword>
<evidence type="ECO:0000313" key="15">
    <source>
        <dbReference type="EMBL" id="MBO8441332.1"/>
    </source>
</evidence>
<name>A0A9D9H9H7_9LACO</name>
<evidence type="ECO:0000313" key="16">
    <source>
        <dbReference type="Proteomes" id="UP000823614"/>
    </source>
</evidence>
<dbReference type="Pfam" id="PF13541">
    <property type="entry name" value="ChlI"/>
    <property type="match status" value="1"/>
</dbReference>
<gene>
    <name evidence="11 15" type="primary">radA</name>
    <name evidence="15" type="ORF">IAA89_02670</name>
</gene>
<accession>A0A9D9H9H7</accession>
<keyword evidence="6 13" id="KW-0862">Zinc</keyword>
<dbReference type="Gene3D" id="3.30.230.10">
    <property type="match status" value="1"/>
</dbReference>
<evidence type="ECO:0000256" key="1">
    <source>
        <dbReference type="ARBA" id="ARBA00022723"/>
    </source>
</evidence>
<dbReference type="FunFam" id="3.40.50.300:FF:000050">
    <property type="entry name" value="DNA repair protein RadA"/>
    <property type="match status" value="1"/>
</dbReference>